<comment type="caution">
    <text evidence="1">The sequence shown here is derived from an EMBL/GenBank/DDBJ whole genome shotgun (WGS) entry which is preliminary data.</text>
</comment>
<dbReference type="Proteomes" id="UP000664032">
    <property type="component" value="Unassembled WGS sequence"/>
</dbReference>
<organism evidence="1 2">
    <name type="scientific">Psilocybe cubensis</name>
    <name type="common">Psychedelic mushroom</name>
    <name type="synonym">Stropharia cubensis</name>
    <dbReference type="NCBI Taxonomy" id="181762"/>
    <lineage>
        <taxon>Eukaryota</taxon>
        <taxon>Fungi</taxon>
        <taxon>Dikarya</taxon>
        <taxon>Basidiomycota</taxon>
        <taxon>Agaricomycotina</taxon>
        <taxon>Agaricomycetes</taxon>
        <taxon>Agaricomycetidae</taxon>
        <taxon>Agaricales</taxon>
        <taxon>Agaricineae</taxon>
        <taxon>Strophariaceae</taxon>
        <taxon>Psilocybe</taxon>
    </lineage>
</organism>
<protein>
    <submittedName>
        <fullName evidence="1">Uncharacterized protein</fullName>
    </submittedName>
</protein>
<name>A0ACB8GYK8_PSICU</name>
<reference evidence="1" key="1">
    <citation type="submission" date="2021-10" db="EMBL/GenBank/DDBJ databases">
        <title>Psilocybe cubensis genome.</title>
        <authorList>
            <person name="Mckernan K.J."/>
            <person name="Crawford S."/>
            <person name="Trippe A."/>
            <person name="Kane L.T."/>
            <person name="Mclaughlin S."/>
        </authorList>
    </citation>
    <scope>NUCLEOTIDE SEQUENCE</scope>
    <source>
        <strain evidence="1">MGC-MH-2018</strain>
    </source>
</reference>
<evidence type="ECO:0000313" key="2">
    <source>
        <dbReference type="Proteomes" id="UP000664032"/>
    </source>
</evidence>
<accession>A0ACB8GYK8</accession>
<evidence type="ECO:0000313" key="1">
    <source>
        <dbReference type="EMBL" id="KAH9480512.1"/>
    </source>
</evidence>
<dbReference type="EMBL" id="JAFIQS020000006">
    <property type="protein sequence ID" value="KAH9480512.1"/>
    <property type="molecule type" value="Genomic_DNA"/>
</dbReference>
<gene>
    <name evidence="1" type="ORF">JR316_0007112</name>
</gene>
<sequence length="682" mass="76955">MLRKFIINSKKMFALAVWCHHVYNYDSHFSVLIRRSAKVGQRRKKQFNQGPKAKYLEWQKSSGSSAGTSLNKLVTSTETSLDAPSAGVVSTVAITEVPTTNPISIPGTVVRYAKTSPMVDTVLEKPISDHISNKSFGLEGSMMHDDDDLSPLKRPRTEASLLEHIHKKTKLNVIQLPVSYNHEEDDHHRFDSISKASSLTRGREQQKAEESQNICEATDEGGSGFRQQKHDPLDLPRPIAKRFKAPLPKQAMNSTICASRTIMSNSNTLPTSKNIASYLANGSRYLDFYWSGDLPSLPSISLPPTVSQRKQVARLSLVLSAISFDDLKSCSLVSRVFRYSAYLSAFHQLLRKFPGKRLQTVLSRYSVNMTNFWPYLHFREKEMELRKRIYEQSFLPSALKDGFDIDERLWSSPDHEKQLTVALRWFLITKLYFVVSVGNCTDGFKGAGNILGKVVDAQEIIEDEIWKVTYCSSTSVETFYVIQETCEVIGGSMAPVSSPMQQNKLRIDWGAYIRKISDRSDDVGHIGLSKRLRWTNHEEYEQGISKAWLKRIQGEGQIGLEKLSVANRYVLACVTSNSISGPWRTVSEMMQEFDGRPSISDTRKYGAQNLNLFLPAHHHVESVHFTTTYGEPLHPALAVVQTPAREYFILKDNGMQVGCEEEGIALVWIELIKCTSTGRLNL</sequence>
<keyword evidence="2" id="KW-1185">Reference proteome</keyword>
<proteinExistence type="predicted"/>